<dbReference type="WBParaSite" id="Hba_09134">
    <property type="protein sequence ID" value="Hba_09134"/>
    <property type="gene ID" value="Hba_09134"/>
</dbReference>
<organism evidence="2 3">
    <name type="scientific">Heterorhabditis bacteriophora</name>
    <name type="common">Entomopathogenic nematode worm</name>
    <dbReference type="NCBI Taxonomy" id="37862"/>
    <lineage>
        <taxon>Eukaryota</taxon>
        <taxon>Metazoa</taxon>
        <taxon>Ecdysozoa</taxon>
        <taxon>Nematoda</taxon>
        <taxon>Chromadorea</taxon>
        <taxon>Rhabditida</taxon>
        <taxon>Rhabditina</taxon>
        <taxon>Rhabditomorpha</taxon>
        <taxon>Strongyloidea</taxon>
        <taxon>Heterorhabditidae</taxon>
        <taxon>Heterorhabditis</taxon>
    </lineage>
</organism>
<dbReference type="AlphaFoldDB" id="A0A1I7WVA4"/>
<name>A0A1I7WVA4_HETBA</name>
<evidence type="ECO:0000313" key="3">
    <source>
        <dbReference type="WBParaSite" id="Hba_09134"/>
    </source>
</evidence>
<feature type="region of interest" description="Disordered" evidence="1">
    <location>
        <begin position="1"/>
        <end position="41"/>
    </location>
</feature>
<protein>
    <submittedName>
        <fullName evidence="3">Uncharacterized protein</fullName>
    </submittedName>
</protein>
<evidence type="ECO:0000256" key="1">
    <source>
        <dbReference type="SAM" id="MobiDB-lite"/>
    </source>
</evidence>
<proteinExistence type="predicted"/>
<reference evidence="3" key="1">
    <citation type="submission" date="2016-11" db="UniProtKB">
        <authorList>
            <consortium name="WormBaseParasite"/>
        </authorList>
    </citation>
    <scope>IDENTIFICATION</scope>
</reference>
<sequence>MGDTQLKPTPYLSRESKTAINKQIPLKTRRTKSQLAGIGTT</sequence>
<keyword evidence="2" id="KW-1185">Reference proteome</keyword>
<evidence type="ECO:0000313" key="2">
    <source>
        <dbReference type="Proteomes" id="UP000095283"/>
    </source>
</evidence>
<dbReference type="Proteomes" id="UP000095283">
    <property type="component" value="Unplaced"/>
</dbReference>
<accession>A0A1I7WVA4</accession>